<reference key="1">
    <citation type="submission" date="2010-11" db="EMBL/GenBank/DDBJ databases">
        <title>The complete genome of Paludibacter propionicigenes DSM 17365.</title>
        <authorList>
            <consortium name="US DOE Joint Genome Institute (JGI-PGF)"/>
            <person name="Lucas S."/>
            <person name="Copeland A."/>
            <person name="Lapidus A."/>
            <person name="Bruce D."/>
            <person name="Goodwin L."/>
            <person name="Pitluck S."/>
            <person name="Kyrpides N."/>
            <person name="Mavromatis K."/>
            <person name="Ivanova N."/>
            <person name="Munk A.C."/>
            <person name="Brettin T."/>
            <person name="Detter J.C."/>
            <person name="Han C."/>
            <person name="Tapia R."/>
            <person name="Land M."/>
            <person name="Hauser L."/>
            <person name="Markowitz V."/>
            <person name="Cheng J.-F."/>
            <person name="Hugenholtz P."/>
            <person name="Woyke T."/>
            <person name="Wu D."/>
            <person name="Gronow S."/>
            <person name="Wellnitz S."/>
            <person name="Brambilla E."/>
            <person name="Klenk H.-P."/>
            <person name="Eisen J.A."/>
        </authorList>
    </citation>
    <scope>NUCLEOTIDE SEQUENCE</scope>
    <source>
        <strain>WB4</strain>
    </source>
</reference>
<dbReference type="SUPFAM" id="SSF52833">
    <property type="entry name" value="Thioredoxin-like"/>
    <property type="match status" value="1"/>
</dbReference>
<evidence type="ECO:0000256" key="1">
    <source>
        <dbReference type="ARBA" id="ARBA00022737"/>
    </source>
</evidence>
<evidence type="ECO:0000313" key="6">
    <source>
        <dbReference type="EMBL" id="ADQ80984.1"/>
    </source>
</evidence>
<dbReference type="InterPro" id="IPR052259">
    <property type="entry name" value="Nucleoredoxin-like"/>
</dbReference>
<dbReference type="PANTHER" id="PTHR13871">
    <property type="entry name" value="THIOREDOXIN"/>
    <property type="match status" value="1"/>
</dbReference>
<evidence type="ECO:0000313" key="7">
    <source>
        <dbReference type="Proteomes" id="UP000008718"/>
    </source>
</evidence>
<feature type="domain" description="DUF4369" evidence="5">
    <location>
        <begin position="23"/>
        <end position="114"/>
    </location>
</feature>
<dbReference type="Pfam" id="PF13905">
    <property type="entry name" value="Thioredoxin_8"/>
    <property type="match status" value="1"/>
</dbReference>
<dbReference type="Gene3D" id="3.40.30.10">
    <property type="entry name" value="Glutaredoxin"/>
    <property type="match status" value="1"/>
</dbReference>
<proteinExistence type="predicted"/>
<dbReference type="InterPro" id="IPR012336">
    <property type="entry name" value="Thioredoxin-like_fold"/>
</dbReference>
<keyword evidence="2" id="KW-0560">Oxidoreductase</keyword>
<protein>
    <recommendedName>
        <fullName evidence="8">Alkyl hydroperoxide reductase/ Thiol specific antioxidant/ Mal allergen</fullName>
    </recommendedName>
</protein>
<dbReference type="Pfam" id="PF14289">
    <property type="entry name" value="DUF4369"/>
    <property type="match status" value="1"/>
</dbReference>
<dbReference type="eggNOG" id="COG0526">
    <property type="taxonomic scope" value="Bacteria"/>
</dbReference>
<dbReference type="RefSeq" id="WP_013446353.1">
    <property type="nucleotide sequence ID" value="NC_014734.1"/>
</dbReference>
<reference evidence="6 7" key="2">
    <citation type="journal article" date="2011" name="Stand. Genomic Sci.">
        <title>Complete genome sequence of Paludibacter propionicigenes type strain (WB4).</title>
        <authorList>
            <person name="Gronow S."/>
            <person name="Munk C."/>
            <person name="Lapidus A."/>
            <person name="Nolan M."/>
            <person name="Lucas S."/>
            <person name="Hammon N."/>
            <person name="Deshpande S."/>
            <person name="Cheng J.F."/>
            <person name="Tapia R."/>
            <person name="Han C."/>
            <person name="Goodwin L."/>
            <person name="Pitluck S."/>
            <person name="Liolios K."/>
            <person name="Ivanova N."/>
            <person name="Mavromatis K."/>
            <person name="Mikhailova N."/>
            <person name="Pati A."/>
            <person name="Chen A."/>
            <person name="Palaniappan K."/>
            <person name="Land M."/>
            <person name="Hauser L."/>
            <person name="Chang Y.J."/>
            <person name="Jeffries C.D."/>
            <person name="Brambilla E."/>
            <person name="Rohde M."/>
            <person name="Goker M."/>
            <person name="Detter J.C."/>
            <person name="Woyke T."/>
            <person name="Bristow J."/>
            <person name="Eisen J.A."/>
            <person name="Markowitz V."/>
            <person name="Hugenholtz P."/>
            <person name="Kyrpides N.C."/>
            <person name="Klenk H.P."/>
        </authorList>
    </citation>
    <scope>NUCLEOTIDE SEQUENCE [LARGE SCALE GENOMIC DNA]</scope>
    <source>
        <strain evidence="7">DSM 17365 / JCM 13257 / WB4</strain>
    </source>
</reference>
<dbReference type="EMBL" id="CP002345">
    <property type="protein sequence ID" value="ADQ80984.1"/>
    <property type="molecule type" value="Genomic_DNA"/>
</dbReference>
<dbReference type="PANTHER" id="PTHR13871:SF96">
    <property type="entry name" value="THIOREDOXIN DOMAIN-CONTAINING PROTEIN"/>
    <property type="match status" value="1"/>
</dbReference>
<dbReference type="InterPro" id="IPR036249">
    <property type="entry name" value="Thioredoxin-like_sf"/>
</dbReference>
<evidence type="ECO:0000259" key="5">
    <source>
        <dbReference type="Pfam" id="PF14289"/>
    </source>
</evidence>
<dbReference type="HOGENOM" id="CLU_042529_1_4_10"/>
<evidence type="ECO:0000256" key="2">
    <source>
        <dbReference type="ARBA" id="ARBA00023002"/>
    </source>
</evidence>
<dbReference type="PROSITE" id="PS51257">
    <property type="entry name" value="PROKAR_LIPOPROTEIN"/>
    <property type="match status" value="1"/>
</dbReference>
<dbReference type="GO" id="GO:0016491">
    <property type="term" value="F:oxidoreductase activity"/>
    <property type="evidence" value="ECO:0007669"/>
    <property type="project" value="UniProtKB-KW"/>
</dbReference>
<feature type="domain" description="Thioredoxin-like fold" evidence="4">
    <location>
        <begin position="270"/>
        <end position="360"/>
    </location>
</feature>
<organism evidence="6 7">
    <name type="scientific">Paludibacter propionicigenes (strain DSM 17365 / JCM 13257 / WB4)</name>
    <dbReference type="NCBI Taxonomy" id="694427"/>
    <lineage>
        <taxon>Bacteria</taxon>
        <taxon>Pseudomonadati</taxon>
        <taxon>Bacteroidota</taxon>
        <taxon>Bacteroidia</taxon>
        <taxon>Bacteroidales</taxon>
        <taxon>Paludibacteraceae</taxon>
        <taxon>Paludibacter</taxon>
    </lineage>
</organism>
<dbReference type="InterPro" id="IPR025380">
    <property type="entry name" value="DUF4369"/>
</dbReference>
<dbReference type="AlphaFoldDB" id="E4T8E0"/>
<evidence type="ECO:0008006" key="8">
    <source>
        <dbReference type="Google" id="ProtNLM"/>
    </source>
</evidence>
<name>E4T8E0_PALPW</name>
<keyword evidence="1" id="KW-0677">Repeat</keyword>
<evidence type="ECO:0000256" key="3">
    <source>
        <dbReference type="ARBA" id="ARBA00023027"/>
    </source>
</evidence>
<dbReference type="STRING" id="694427.Palpr_2855"/>
<accession>E4T8E0</accession>
<sequence length="379" mass="43174">MKKTLAIILVLAGLYSCKQHNKFHISGKIADAKGEMLYFEHSGLMKTTVIDSTKLGTNGEFSFKSTRPAYPDFYRLRLSNDKIITFAVDSCEDISIEAKSARFATDYKLTGSETSLQIQKLRQSVMDIQEKANLLATISPEKQNAEIEKIEQQIEAHKKIAEALILKNPRSLAAYFALYQKVNNSFLFSPYIKSDKAYYAAVATSFNSFMPDYDRSKNIYSLVLDAIKTERTQRGKEAWKEVLAKHSTGYIDIALPDKNNVVRKLSQLEGKVILIDFSTHEVSESVDYTFALRELYNKYHNRGFEIYQISLDQNKSLWKQSVANIPWVCVRDEDGPNTRVISSYNVSIVPTTFLMNRKGIIIGRDFSLEDLKSEIEKSL</sequence>
<keyword evidence="3" id="KW-0520">NAD</keyword>
<gene>
    <name evidence="6" type="ordered locus">Palpr_2855</name>
</gene>
<dbReference type="OrthoDB" id="6399635at2"/>
<dbReference type="Proteomes" id="UP000008718">
    <property type="component" value="Chromosome"/>
</dbReference>
<evidence type="ECO:0000259" key="4">
    <source>
        <dbReference type="Pfam" id="PF13905"/>
    </source>
</evidence>
<dbReference type="KEGG" id="ppn:Palpr_2855"/>
<keyword evidence="7" id="KW-1185">Reference proteome</keyword>